<comment type="caution">
    <text evidence="1">The sequence shown here is derived from an EMBL/GenBank/DDBJ whole genome shotgun (WGS) entry which is preliminary data.</text>
</comment>
<accession>A0A0D8J9B3</accession>
<keyword evidence="2" id="KW-1185">Reference proteome</keyword>
<proteinExistence type="predicted"/>
<gene>
    <name evidence="1" type="ORF">LH29_10765</name>
</gene>
<sequence>MSVNFQEKSCQIVIGDRKFGIYDAEDKTPAKIIDYDSDLCNARVTNEREVDILFTAIDNCIIINRPNGEMDNRCDAMLSYESNLLFIELKNKRDKWQSEGLSQIESTIKRMIDEIPDYYFDFKKRKAIVANRKNKFPSFHESNAEQREYFSSKYKMRIQFEAEINLK</sequence>
<evidence type="ECO:0000313" key="1">
    <source>
        <dbReference type="EMBL" id="KJF43595.1"/>
    </source>
</evidence>
<evidence type="ECO:0000313" key="2">
    <source>
        <dbReference type="Proteomes" id="UP000032544"/>
    </source>
</evidence>
<dbReference type="OrthoDB" id="1030692at2"/>
<reference evidence="1 2" key="1">
    <citation type="submission" date="2014-09" db="EMBL/GenBank/DDBJ databases">
        <title>Draft Genome Sequence of Draconibacterium sp. JN14CK-3.</title>
        <authorList>
            <person name="Dong C."/>
            <person name="Lai Q."/>
            <person name="Shao Z."/>
        </authorList>
    </citation>
    <scope>NUCLEOTIDE SEQUENCE [LARGE SCALE GENOMIC DNA]</scope>
    <source>
        <strain evidence="1 2">JN14CK-3</strain>
    </source>
</reference>
<protein>
    <submittedName>
        <fullName evidence="1">Uncharacterized protein</fullName>
    </submittedName>
</protein>
<organism evidence="1 2">
    <name type="scientific">Draconibacterium sediminis</name>
    <dbReference type="NCBI Taxonomy" id="1544798"/>
    <lineage>
        <taxon>Bacteria</taxon>
        <taxon>Pseudomonadati</taxon>
        <taxon>Bacteroidota</taxon>
        <taxon>Bacteroidia</taxon>
        <taxon>Marinilabiliales</taxon>
        <taxon>Prolixibacteraceae</taxon>
        <taxon>Draconibacterium</taxon>
    </lineage>
</organism>
<dbReference type="Proteomes" id="UP000032544">
    <property type="component" value="Unassembled WGS sequence"/>
</dbReference>
<dbReference type="AlphaFoldDB" id="A0A0D8J9B3"/>
<dbReference type="RefSeq" id="WP_045029326.1">
    <property type="nucleotide sequence ID" value="NZ_JRHC01000002.1"/>
</dbReference>
<name>A0A0D8J9B3_9BACT</name>
<dbReference type="EMBL" id="JRHC01000002">
    <property type="protein sequence ID" value="KJF43595.1"/>
    <property type="molecule type" value="Genomic_DNA"/>
</dbReference>